<dbReference type="EMBL" id="POUT01000003">
    <property type="protein sequence ID" value="PNG10297.1"/>
    <property type="molecule type" value="Genomic_DNA"/>
</dbReference>
<dbReference type="AlphaFoldDB" id="A0A2N8T696"/>
<proteinExistence type="predicted"/>
<dbReference type="Proteomes" id="UP000236023">
    <property type="component" value="Unassembled WGS sequence"/>
</dbReference>
<protein>
    <submittedName>
        <fullName evidence="1">Uncharacterized protein</fullName>
    </submittedName>
</protein>
<comment type="caution">
    <text evidence="1">The sequence shown here is derived from an EMBL/GenBank/DDBJ whole genome shotgun (WGS) entry which is preliminary data.</text>
</comment>
<evidence type="ECO:0000313" key="1">
    <source>
        <dbReference type="EMBL" id="PNG10297.1"/>
    </source>
</evidence>
<gene>
    <name evidence="1" type="ORF">CXK94_08945</name>
</gene>
<reference evidence="1 2" key="1">
    <citation type="submission" date="2018-01" db="EMBL/GenBank/DDBJ databases">
        <title>Denitrification phenotypes of diverse strains of Pseudomonas stutzeri.</title>
        <authorList>
            <person name="Milligan D.A."/>
            <person name="Bergaust L."/>
            <person name="Bakken L.R."/>
            <person name="Frostegard A."/>
        </authorList>
    </citation>
    <scope>NUCLEOTIDE SEQUENCE [LARGE SCALE GENOMIC DNA]</scope>
    <source>
        <strain evidence="1 2">24a75</strain>
    </source>
</reference>
<organism evidence="1 2">
    <name type="scientific">Stutzerimonas stutzeri</name>
    <name type="common">Pseudomonas stutzeri</name>
    <dbReference type="NCBI Taxonomy" id="316"/>
    <lineage>
        <taxon>Bacteria</taxon>
        <taxon>Pseudomonadati</taxon>
        <taxon>Pseudomonadota</taxon>
        <taxon>Gammaproteobacteria</taxon>
        <taxon>Pseudomonadales</taxon>
        <taxon>Pseudomonadaceae</taxon>
        <taxon>Stutzerimonas</taxon>
    </lineage>
</organism>
<accession>A0A2N8T696</accession>
<evidence type="ECO:0000313" key="2">
    <source>
        <dbReference type="Proteomes" id="UP000236023"/>
    </source>
</evidence>
<name>A0A2N8T696_STUST</name>
<sequence>MGVLGLASMGLASTPWVALGSTEPGRSPGHVQRFDIPILAMSHSPALPGEFFCDLPSLAITLRAVASDVKK</sequence>